<accession>A0A5M6IHQ7</accession>
<sequence length="161" mass="17570">MRAEKAATSPLPEHPWPENPVFLPQLAELIRAGDCCGLWDGKSDARILGGYVVTKEQRRTIPIIGEPDARVLRRLDMFYKAVSTAIGRRTDVIATPLTELSDEGFGRVVLIAGRLVAVSRALRDVHRFGFDSLQAVDEAGAALVEEGVRMIEAHPDVVNAA</sequence>
<evidence type="ECO:0000313" key="2">
    <source>
        <dbReference type="Proteomes" id="UP000324065"/>
    </source>
</evidence>
<name>A0A5M6IHQ7_9PROT</name>
<proteinExistence type="predicted"/>
<dbReference type="EMBL" id="VWPJ01000001">
    <property type="protein sequence ID" value="KAA5607702.1"/>
    <property type="molecule type" value="Genomic_DNA"/>
</dbReference>
<dbReference type="OrthoDB" id="9808545at2"/>
<gene>
    <name evidence="1" type="ORF">F1188_02370</name>
</gene>
<reference evidence="1 2" key="1">
    <citation type="submission" date="2019-09" db="EMBL/GenBank/DDBJ databases">
        <title>Genome sequence of Roseospira marina, one of the more divergent members of the non-sulfur purple photosynthetic bacterial family, the Rhodospirillaceae.</title>
        <authorList>
            <person name="Meyer T."/>
            <person name="Kyndt J."/>
        </authorList>
    </citation>
    <scope>NUCLEOTIDE SEQUENCE [LARGE SCALE GENOMIC DNA]</scope>
    <source>
        <strain evidence="1 2">DSM 15113</strain>
    </source>
</reference>
<evidence type="ECO:0000313" key="1">
    <source>
        <dbReference type="EMBL" id="KAA5607702.1"/>
    </source>
</evidence>
<dbReference type="InterPro" id="IPR004952">
    <property type="entry name" value="NifX-assoc_nitrogen_fix"/>
</dbReference>
<dbReference type="AlphaFoldDB" id="A0A5M6IHQ7"/>
<dbReference type="NCBIfam" id="TIGR02935">
    <property type="entry name" value="NifX-associated nitrogen fixation protein"/>
    <property type="match status" value="1"/>
</dbReference>
<dbReference type="Proteomes" id="UP000324065">
    <property type="component" value="Unassembled WGS sequence"/>
</dbReference>
<dbReference type="PIRSF" id="PIRSF005788">
    <property type="entry name" value="NifK"/>
    <property type="match status" value="1"/>
</dbReference>
<comment type="caution">
    <text evidence="1">The sequence shown here is derived from an EMBL/GenBank/DDBJ whole genome shotgun (WGS) entry which is preliminary data.</text>
</comment>
<organism evidence="1 2">
    <name type="scientific">Roseospira marina</name>
    <dbReference type="NCBI Taxonomy" id="140057"/>
    <lineage>
        <taxon>Bacteria</taxon>
        <taxon>Pseudomonadati</taxon>
        <taxon>Pseudomonadota</taxon>
        <taxon>Alphaproteobacteria</taxon>
        <taxon>Rhodospirillales</taxon>
        <taxon>Rhodospirillaceae</taxon>
        <taxon>Roseospira</taxon>
    </lineage>
</organism>
<dbReference type="Gene3D" id="1.10.3100.20">
    <property type="entry name" value="Protein of unknown function DUF269"/>
    <property type="match status" value="1"/>
</dbReference>
<protein>
    <submittedName>
        <fullName evidence="1">NifX-associated nitrogen fixation protein</fullName>
    </submittedName>
</protein>
<keyword evidence="2" id="KW-1185">Reference proteome</keyword>
<dbReference type="Pfam" id="PF03270">
    <property type="entry name" value="DUF269"/>
    <property type="match status" value="1"/>
</dbReference>